<protein>
    <submittedName>
        <fullName evidence="2">Uncharacterized protein</fullName>
    </submittedName>
</protein>
<proteinExistence type="predicted"/>
<dbReference type="RefSeq" id="WP_109228201.1">
    <property type="nucleotide sequence ID" value="NZ_PYHR01000002.1"/>
</dbReference>
<evidence type="ECO:0000313" key="2">
    <source>
        <dbReference type="EMBL" id="PWD49818.1"/>
    </source>
</evidence>
<evidence type="ECO:0000256" key="1">
    <source>
        <dbReference type="SAM" id="MobiDB-lite"/>
    </source>
</evidence>
<reference evidence="2 3" key="1">
    <citation type="submission" date="2018-03" db="EMBL/GenBank/DDBJ databases">
        <title>Genome assembly of novel Miniimonas species PCH200.</title>
        <authorList>
            <person name="Thakur V."/>
            <person name="Kumar V."/>
            <person name="Singh D."/>
        </authorList>
    </citation>
    <scope>NUCLEOTIDE SEQUENCE [LARGE SCALE GENOMIC DNA]</scope>
    <source>
        <strain evidence="2 3">PCH200</strain>
    </source>
</reference>
<keyword evidence="3" id="KW-1185">Reference proteome</keyword>
<organism evidence="2 3">
    <name type="scientific">Serinibacter arcticus</name>
    <dbReference type="NCBI Taxonomy" id="1655435"/>
    <lineage>
        <taxon>Bacteria</taxon>
        <taxon>Bacillati</taxon>
        <taxon>Actinomycetota</taxon>
        <taxon>Actinomycetes</taxon>
        <taxon>Micrococcales</taxon>
        <taxon>Beutenbergiaceae</taxon>
        <taxon>Serinibacter</taxon>
    </lineage>
</organism>
<sequence>MLEAVWIAQAGQQSATGAECVEDGETRTCLYVSPLETVDLPSPTIENELAGVGDSGEDMDLPASSRD</sequence>
<dbReference type="EMBL" id="PYHR01000002">
    <property type="protein sequence ID" value="PWD49818.1"/>
    <property type="molecule type" value="Genomic_DNA"/>
</dbReference>
<gene>
    <name evidence="2" type="ORF">C8046_03030</name>
</gene>
<feature type="region of interest" description="Disordered" evidence="1">
    <location>
        <begin position="45"/>
        <end position="67"/>
    </location>
</feature>
<accession>A0A2U1ZS53</accession>
<evidence type="ECO:0000313" key="3">
    <source>
        <dbReference type="Proteomes" id="UP000245166"/>
    </source>
</evidence>
<name>A0A2U1ZS53_9MICO</name>
<dbReference type="Proteomes" id="UP000245166">
    <property type="component" value="Unassembled WGS sequence"/>
</dbReference>
<comment type="caution">
    <text evidence="2">The sequence shown here is derived from an EMBL/GenBank/DDBJ whole genome shotgun (WGS) entry which is preliminary data.</text>
</comment>
<dbReference type="AlphaFoldDB" id="A0A2U1ZS53"/>